<proteinExistence type="predicted"/>
<feature type="region of interest" description="Disordered" evidence="1">
    <location>
        <begin position="44"/>
        <end position="79"/>
    </location>
</feature>
<dbReference type="AlphaFoldDB" id="A0A0T9LZ95"/>
<dbReference type="Proteomes" id="UP000050164">
    <property type="component" value="Unassembled WGS sequence"/>
</dbReference>
<dbReference type="Proteomes" id="UP000048600">
    <property type="component" value="Unassembled WGS sequence"/>
</dbReference>
<evidence type="ECO:0000313" key="2">
    <source>
        <dbReference type="EMBL" id="CKR43343.1"/>
    </source>
</evidence>
<evidence type="ECO:0000313" key="4">
    <source>
        <dbReference type="EMBL" id="CKT38793.1"/>
    </source>
</evidence>
<feature type="compositionally biased region" description="Gly residues" evidence="1">
    <location>
        <begin position="44"/>
        <end position="53"/>
    </location>
</feature>
<dbReference type="EMBL" id="CNGE01000176">
    <property type="protein sequence ID" value="CKS10502.1"/>
    <property type="molecule type" value="Genomic_DNA"/>
</dbReference>
<dbReference type="Proteomes" id="UP000048948">
    <property type="component" value="Unassembled WGS sequence"/>
</dbReference>
<dbReference type="EMBL" id="CNFU01000207">
    <property type="protein sequence ID" value="CKR43343.1"/>
    <property type="molecule type" value="Genomic_DNA"/>
</dbReference>
<protein>
    <submittedName>
        <fullName evidence="3">Uncharacterized protein</fullName>
    </submittedName>
</protein>
<evidence type="ECO:0000313" key="3">
    <source>
        <dbReference type="EMBL" id="CKS10502.1"/>
    </source>
</evidence>
<gene>
    <name evidence="5" type="ORF">ERS007741_04459</name>
    <name evidence="3" type="ORF">ERS027646_01269</name>
    <name evidence="4" type="ORF">ERS027659_04336</name>
    <name evidence="2" type="ORF">ERS027661_01302</name>
</gene>
<evidence type="ECO:0000313" key="7">
    <source>
        <dbReference type="Proteomes" id="UP000048948"/>
    </source>
</evidence>
<dbReference type="EMBL" id="CHKL01000950">
    <property type="protein sequence ID" value="COX48951.1"/>
    <property type="molecule type" value="Genomic_DNA"/>
</dbReference>
<sequence length="109" mass="11576">MPSQLHRRHAHPAGAGMDQHALARLYVGQMYECVVRGGEDSRDGGGFGVGPVGGHRQQQPDVAGHQGAAAVGEESEHRITDREFGDTGADLDDHARAFAAEQRVVGEHA</sequence>
<evidence type="ECO:0000313" key="6">
    <source>
        <dbReference type="Proteomes" id="UP000048600"/>
    </source>
</evidence>
<dbReference type="Proteomes" id="UP000049023">
    <property type="component" value="Unassembled WGS sequence"/>
</dbReference>
<name>A0A0T9LZ95_MYCTX</name>
<evidence type="ECO:0000313" key="8">
    <source>
        <dbReference type="Proteomes" id="UP000049023"/>
    </source>
</evidence>
<dbReference type="EMBL" id="CNFT01001528">
    <property type="protein sequence ID" value="CKT38793.1"/>
    <property type="molecule type" value="Genomic_DNA"/>
</dbReference>
<reference evidence="6 7" key="1">
    <citation type="submission" date="2015-03" db="EMBL/GenBank/DDBJ databases">
        <authorList>
            <consortium name="Pathogen Informatics"/>
        </authorList>
    </citation>
    <scope>NUCLEOTIDE SEQUENCE [LARGE SCALE GENOMIC DNA]</scope>
    <source>
        <strain evidence="3 7">Bir 172</strain>
        <strain evidence="4 9">Bir 185</strain>
        <strain evidence="2 8">Bir 187</strain>
        <strain evidence="5 6">P00601463</strain>
    </source>
</reference>
<evidence type="ECO:0000313" key="5">
    <source>
        <dbReference type="EMBL" id="COX48951.1"/>
    </source>
</evidence>
<evidence type="ECO:0000256" key="1">
    <source>
        <dbReference type="SAM" id="MobiDB-lite"/>
    </source>
</evidence>
<organism evidence="3 7">
    <name type="scientific">Mycobacterium tuberculosis</name>
    <dbReference type="NCBI Taxonomy" id="1773"/>
    <lineage>
        <taxon>Bacteria</taxon>
        <taxon>Bacillati</taxon>
        <taxon>Actinomycetota</taxon>
        <taxon>Actinomycetes</taxon>
        <taxon>Mycobacteriales</taxon>
        <taxon>Mycobacteriaceae</taxon>
        <taxon>Mycobacterium</taxon>
        <taxon>Mycobacterium tuberculosis complex</taxon>
    </lineage>
</organism>
<accession>A0A0T9LZ95</accession>
<evidence type="ECO:0000313" key="9">
    <source>
        <dbReference type="Proteomes" id="UP000050164"/>
    </source>
</evidence>